<feature type="compositionally biased region" description="Basic and acidic residues" evidence="1">
    <location>
        <begin position="357"/>
        <end position="375"/>
    </location>
</feature>
<dbReference type="AlphaFoldDB" id="A0AAD1U4Y9"/>
<name>A0AAD1U4Y9_EUPCR</name>
<evidence type="ECO:0000313" key="3">
    <source>
        <dbReference type="Proteomes" id="UP001295684"/>
    </source>
</evidence>
<reference evidence="2" key="1">
    <citation type="submission" date="2023-07" db="EMBL/GenBank/DDBJ databases">
        <authorList>
            <consortium name="AG Swart"/>
            <person name="Singh M."/>
            <person name="Singh A."/>
            <person name="Seah K."/>
            <person name="Emmerich C."/>
        </authorList>
    </citation>
    <scope>NUCLEOTIDE SEQUENCE</scope>
    <source>
        <strain evidence="2">DP1</strain>
    </source>
</reference>
<keyword evidence="3" id="KW-1185">Reference proteome</keyword>
<comment type="caution">
    <text evidence="2">The sequence shown here is derived from an EMBL/GenBank/DDBJ whole genome shotgun (WGS) entry which is preliminary data.</text>
</comment>
<sequence length="532" mass="62265">MFLHKKKKKPKIKLSRNNILMEKIFMKTDKERNVFEKTHDVYTRKELGKSSSMHELESRLYCLNCPVEVKEIRRDVKGMRRNIFGVLNSDNVFNPEGYASYNFYVNHIDKLKMADKKDYEIMHAEMKEKEYQKMLKQSLSKKKMNRLYESQVKYLKSVVESGGKIQKDKTDLFRLLVLKDDPLKIGENMLKESPFYPKIKDKVSFSPRQRKKSKKYDEMEERRMRYESKMEGKLISQAAKKFNIHLHSQNLLKENGLYLNKLNDQINKKLAYYLSDRKSTKRVKRFAQSNTFSKEDSFAETSSDGSHVAGSNMNNFSIKMRRTKNPVKKNSHMESIMKQKGTRRSSMPKTIQFLTPAKKEEQKPSHCKSQEKIQNKETLAPPSSGAKARRENFVKRSSQAVIGHVDYLVSGKVSKKELKRNLINFKEFLNSALQRNEYYTTHSASDKRTLYRKAGSMNGSKYSMSDYSAASFRLESPKSRSRMLKSPKTHHSDRFTTICSIPKELKLDESSKGMQMFKSNQKSIRDMIKKSK</sequence>
<feature type="compositionally biased region" description="Basic residues" evidence="1">
    <location>
        <begin position="319"/>
        <end position="330"/>
    </location>
</feature>
<feature type="compositionally biased region" description="Polar residues" evidence="1">
    <location>
        <begin position="299"/>
        <end position="317"/>
    </location>
</feature>
<feature type="region of interest" description="Disordered" evidence="1">
    <location>
        <begin position="294"/>
        <end position="391"/>
    </location>
</feature>
<accession>A0AAD1U4Y9</accession>
<gene>
    <name evidence="2" type="ORF">ECRASSUSDP1_LOCUS3750</name>
</gene>
<feature type="compositionally biased region" description="Polar residues" evidence="1">
    <location>
        <begin position="344"/>
        <end position="353"/>
    </location>
</feature>
<evidence type="ECO:0000256" key="1">
    <source>
        <dbReference type="SAM" id="MobiDB-lite"/>
    </source>
</evidence>
<protein>
    <submittedName>
        <fullName evidence="2">Uncharacterized protein</fullName>
    </submittedName>
</protein>
<proteinExistence type="predicted"/>
<dbReference type="Proteomes" id="UP001295684">
    <property type="component" value="Unassembled WGS sequence"/>
</dbReference>
<evidence type="ECO:0000313" key="2">
    <source>
        <dbReference type="EMBL" id="CAI2362427.1"/>
    </source>
</evidence>
<organism evidence="2 3">
    <name type="scientific">Euplotes crassus</name>
    <dbReference type="NCBI Taxonomy" id="5936"/>
    <lineage>
        <taxon>Eukaryota</taxon>
        <taxon>Sar</taxon>
        <taxon>Alveolata</taxon>
        <taxon>Ciliophora</taxon>
        <taxon>Intramacronucleata</taxon>
        <taxon>Spirotrichea</taxon>
        <taxon>Hypotrichia</taxon>
        <taxon>Euplotida</taxon>
        <taxon>Euplotidae</taxon>
        <taxon>Moneuplotes</taxon>
    </lineage>
</organism>
<dbReference type="EMBL" id="CAMPGE010003589">
    <property type="protein sequence ID" value="CAI2362427.1"/>
    <property type="molecule type" value="Genomic_DNA"/>
</dbReference>